<protein>
    <submittedName>
        <fullName evidence="2">Uncharacterized protein</fullName>
    </submittedName>
</protein>
<keyword evidence="3" id="KW-1185">Reference proteome</keyword>
<gene>
    <name evidence="2" type="ORF">RI844_03390</name>
</gene>
<dbReference type="RefSeq" id="WP_348397067.1">
    <property type="nucleotide sequence ID" value="NZ_CP136600.1"/>
</dbReference>
<evidence type="ECO:0000256" key="1">
    <source>
        <dbReference type="SAM" id="Phobius"/>
    </source>
</evidence>
<dbReference type="Proteomes" id="UP001301442">
    <property type="component" value="Chromosome"/>
</dbReference>
<dbReference type="EMBL" id="CP136600">
    <property type="protein sequence ID" value="WOH38295.1"/>
    <property type="molecule type" value="Genomic_DNA"/>
</dbReference>
<name>A0ABZ0GR70_9GAMM</name>
<evidence type="ECO:0000313" key="2">
    <source>
        <dbReference type="EMBL" id="WOH38295.1"/>
    </source>
</evidence>
<keyword evidence="1" id="KW-0472">Membrane</keyword>
<accession>A0ABZ0GR70</accession>
<organism evidence="2 3">
    <name type="scientific">Thalassotalea fonticola</name>
    <dbReference type="NCBI Taxonomy" id="3065649"/>
    <lineage>
        <taxon>Bacteria</taxon>
        <taxon>Pseudomonadati</taxon>
        <taxon>Pseudomonadota</taxon>
        <taxon>Gammaproteobacteria</taxon>
        <taxon>Alteromonadales</taxon>
        <taxon>Colwelliaceae</taxon>
        <taxon>Thalassotalea</taxon>
    </lineage>
</organism>
<keyword evidence="1" id="KW-1133">Transmembrane helix</keyword>
<reference evidence="2 3" key="1">
    <citation type="submission" date="2023-09" db="EMBL/GenBank/DDBJ databases">
        <authorList>
            <person name="Qi X."/>
        </authorList>
    </citation>
    <scope>NUCLEOTIDE SEQUENCE [LARGE SCALE GENOMIC DNA]</scope>
    <source>
        <strain evidence="2 3">S1-1</strain>
    </source>
</reference>
<proteinExistence type="predicted"/>
<feature type="transmembrane region" description="Helical" evidence="1">
    <location>
        <begin position="52"/>
        <end position="72"/>
    </location>
</feature>
<sequence length="79" mass="8567">MGSAFSFLWALIFLYSLIAIVLLKTGKACPSKHVGYSVNGHLVMSTGALINGLGLNPAIGVIIILFGVYLHYKKMKEQQ</sequence>
<keyword evidence="1" id="KW-0812">Transmembrane</keyword>
<evidence type="ECO:0000313" key="3">
    <source>
        <dbReference type="Proteomes" id="UP001301442"/>
    </source>
</evidence>